<evidence type="ECO:0000256" key="2">
    <source>
        <dbReference type="ARBA" id="ARBA00022741"/>
    </source>
</evidence>
<sequence length="263" mass="29204">MSGIAIEDDWEFASPSTEDPWSIVLVGRTGNGKSATGNSILKKKAFQSKNSSSGVTRSCELQTTLLGDGQILNVIDTPGLFDFSVGADFAHKEIAKCINMAKTGIHAVVLVFSARNRFTEEEEATIRNLQSLFGKKIIDYMVVLFTGGDELEDNDETLEGYLGDDCPQPLKEIMQLCNNRVVLFDNKTKDELKRVEQVKQLMTLVDSVISQNDGKPYTDDIFIEMQKAKILRDKKHEVNAQNLKGASDQELVNLTAEMNKAYV</sequence>
<dbReference type="InterPro" id="IPR045058">
    <property type="entry name" value="GIMA/IAN/Toc"/>
</dbReference>
<keyword evidence="2" id="KW-0547">Nucleotide-binding</keyword>
<dbReference type="Pfam" id="PF04548">
    <property type="entry name" value="AIG1"/>
    <property type="match status" value="1"/>
</dbReference>
<dbReference type="SUPFAM" id="SSF52540">
    <property type="entry name" value="P-loop containing nucleoside triphosphate hydrolases"/>
    <property type="match status" value="1"/>
</dbReference>
<comment type="caution">
    <text evidence="5">The sequence shown here is derived from an EMBL/GenBank/DDBJ whole genome shotgun (WGS) entry which is preliminary data.</text>
</comment>
<gene>
    <name evidence="5" type="ORF">LITE_LOCUS48063</name>
</gene>
<dbReference type="Gene3D" id="3.40.50.300">
    <property type="entry name" value="P-loop containing nucleotide triphosphate hydrolases"/>
    <property type="match status" value="1"/>
</dbReference>
<dbReference type="GO" id="GO:0005525">
    <property type="term" value="F:GTP binding"/>
    <property type="evidence" value="ECO:0007669"/>
    <property type="project" value="UniProtKB-KW"/>
</dbReference>
<dbReference type="FunFam" id="3.40.50.300:FF:000840">
    <property type="entry name" value="Immune-associated nucleotide-binding protein 9"/>
    <property type="match status" value="1"/>
</dbReference>
<dbReference type="CDD" id="cd01852">
    <property type="entry name" value="AIG1"/>
    <property type="match status" value="1"/>
</dbReference>
<dbReference type="EMBL" id="CAMGYJ010000011">
    <property type="protein sequence ID" value="CAI0556699.1"/>
    <property type="molecule type" value="Genomic_DNA"/>
</dbReference>
<reference evidence="5" key="1">
    <citation type="submission" date="2022-08" db="EMBL/GenBank/DDBJ databases">
        <authorList>
            <person name="Gutierrez-Valencia J."/>
        </authorList>
    </citation>
    <scope>NUCLEOTIDE SEQUENCE</scope>
</reference>
<comment type="similarity">
    <text evidence="1">Belongs to the TRAFAC class TrmE-Era-EngA-EngB-Septin-like GTPase superfamily. AIG1/Toc34/Toc159-like paraseptin GTPase family. IAN subfamily.</text>
</comment>
<evidence type="ECO:0000259" key="4">
    <source>
        <dbReference type="PROSITE" id="PS51720"/>
    </source>
</evidence>
<organism evidence="5 6">
    <name type="scientific">Linum tenue</name>
    <dbReference type="NCBI Taxonomy" id="586396"/>
    <lineage>
        <taxon>Eukaryota</taxon>
        <taxon>Viridiplantae</taxon>
        <taxon>Streptophyta</taxon>
        <taxon>Embryophyta</taxon>
        <taxon>Tracheophyta</taxon>
        <taxon>Spermatophyta</taxon>
        <taxon>Magnoliopsida</taxon>
        <taxon>eudicotyledons</taxon>
        <taxon>Gunneridae</taxon>
        <taxon>Pentapetalae</taxon>
        <taxon>rosids</taxon>
        <taxon>fabids</taxon>
        <taxon>Malpighiales</taxon>
        <taxon>Linaceae</taxon>
        <taxon>Linum</taxon>
    </lineage>
</organism>
<evidence type="ECO:0000313" key="5">
    <source>
        <dbReference type="EMBL" id="CAI0556699.1"/>
    </source>
</evidence>
<dbReference type="PANTHER" id="PTHR10903:SF184">
    <property type="entry name" value="GTP-BINDING PROTEIN A"/>
    <property type="match status" value="1"/>
</dbReference>
<accession>A0AAV0RGJ5</accession>
<evidence type="ECO:0000256" key="1">
    <source>
        <dbReference type="ARBA" id="ARBA00008535"/>
    </source>
</evidence>
<protein>
    <recommendedName>
        <fullName evidence="4">AIG1-type G domain-containing protein</fullName>
    </recommendedName>
</protein>
<dbReference type="PANTHER" id="PTHR10903">
    <property type="entry name" value="GTPASE, IMAP FAMILY MEMBER-RELATED"/>
    <property type="match status" value="1"/>
</dbReference>
<feature type="domain" description="AIG1-type G" evidence="4">
    <location>
        <begin position="18"/>
        <end position="226"/>
    </location>
</feature>
<keyword evidence="3" id="KW-0342">GTP-binding</keyword>
<keyword evidence="6" id="KW-1185">Reference proteome</keyword>
<evidence type="ECO:0000256" key="3">
    <source>
        <dbReference type="ARBA" id="ARBA00023134"/>
    </source>
</evidence>
<dbReference type="PROSITE" id="PS51720">
    <property type="entry name" value="G_AIG1"/>
    <property type="match status" value="1"/>
</dbReference>
<evidence type="ECO:0000313" key="6">
    <source>
        <dbReference type="Proteomes" id="UP001154282"/>
    </source>
</evidence>
<dbReference type="Proteomes" id="UP001154282">
    <property type="component" value="Unassembled WGS sequence"/>
</dbReference>
<dbReference type="AlphaFoldDB" id="A0AAV0RGJ5"/>
<dbReference type="InterPro" id="IPR006703">
    <property type="entry name" value="G_AIG1"/>
</dbReference>
<dbReference type="InterPro" id="IPR027417">
    <property type="entry name" value="P-loop_NTPase"/>
</dbReference>
<proteinExistence type="inferred from homology"/>
<name>A0AAV0RGJ5_9ROSI</name>